<evidence type="ECO:0000256" key="8">
    <source>
        <dbReference type="RuleBase" id="RU366078"/>
    </source>
</evidence>
<keyword evidence="6" id="KW-0325">Glycoprotein</keyword>
<keyword evidence="12" id="KW-1185">Reference proteome</keyword>
<sequence length="381" mass="42707">MCKFFLVYVFTLQIIVARSDRECKNSSCVKLEECKVALGLLQNRLSDIAVNFLRSLHCGYDNSKPKICCPILNENNETKSQAESNSYQELVNKMSLLPNETVCGIQYEDRIFNGIHCDIDEHSWMAMLQYTKREDNKILKKYYCGGVLISANYVLTAAHCVKGEITALSYKLTNVRLGEWNTSSEIDCNYGDCAPSVVDVAVEEIIPHEDYNASDSNNYNDIALLRLKQSVAFSDFIKPICLPFTDDLMNSSYEDRILEVAGWGSINNITPNSTVKLKAKIPVSRNENCKRLYHLHNISIRDTQICAGAGKTNENCCKGDSGGGLFGQTYGIRRPGRGYGSNWFLFGIVSFGLSPCGTLGYPTVFTRVTAYRDWILSNIKP</sequence>
<dbReference type="GO" id="GO:0006508">
    <property type="term" value="P:proteolysis"/>
    <property type="evidence" value="ECO:0007669"/>
    <property type="project" value="UniProtKB-KW"/>
</dbReference>
<comment type="subcellular location">
    <subcellularLocation>
        <location evidence="8">Secreted</location>
    </subcellularLocation>
</comment>
<keyword evidence="8" id="KW-0964">Secreted</keyword>
<accession>A0A821TBR3</accession>
<dbReference type="FunFam" id="2.40.10.10:FF:000028">
    <property type="entry name" value="Serine protease easter"/>
    <property type="match status" value="1"/>
</dbReference>
<dbReference type="AlphaFoldDB" id="A0A821TBR3"/>
<reference evidence="11" key="1">
    <citation type="submission" date="2021-02" db="EMBL/GenBank/DDBJ databases">
        <authorList>
            <person name="Steward A R."/>
        </authorList>
    </citation>
    <scope>NUCLEOTIDE SEQUENCE</scope>
</reference>
<evidence type="ECO:0000256" key="7">
    <source>
        <dbReference type="ARBA" id="ARBA00024195"/>
    </source>
</evidence>
<keyword evidence="1 8" id="KW-0645">Protease</keyword>
<dbReference type="InterPro" id="IPR009003">
    <property type="entry name" value="Peptidase_S1_PA"/>
</dbReference>
<dbReference type="InterPro" id="IPR043504">
    <property type="entry name" value="Peptidase_S1_PA_chymotrypsin"/>
</dbReference>
<feature type="domain" description="Clip" evidence="10">
    <location>
        <begin position="17"/>
        <end position="69"/>
    </location>
</feature>
<name>A0A821TBR3_9NEOP</name>
<evidence type="ECO:0000256" key="4">
    <source>
        <dbReference type="ARBA" id="ARBA00022825"/>
    </source>
</evidence>
<dbReference type="EMBL" id="CAJOBZ010000022">
    <property type="protein sequence ID" value="CAF4868822.1"/>
    <property type="molecule type" value="Genomic_DNA"/>
</dbReference>
<evidence type="ECO:0000256" key="5">
    <source>
        <dbReference type="ARBA" id="ARBA00023157"/>
    </source>
</evidence>
<proteinExistence type="inferred from homology"/>
<dbReference type="Gene3D" id="2.40.10.10">
    <property type="entry name" value="Trypsin-like serine proteases"/>
    <property type="match status" value="2"/>
</dbReference>
<dbReference type="GO" id="GO:0004252">
    <property type="term" value="F:serine-type endopeptidase activity"/>
    <property type="evidence" value="ECO:0007669"/>
    <property type="project" value="UniProtKB-UniRule"/>
</dbReference>
<feature type="chain" id="PRO_5033093936" description="CLIP domain-containing serine protease" evidence="8">
    <location>
        <begin position="18"/>
        <end position="381"/>
    </location>
</feature>
<protein>
    <recommendedName>
        <fullName evidence="8">CLIP domain-containing serine protease</fullName>
        <ecNumber evidence="8">3.4.21.-</ecNumber>
    </recommendedName>
</protein>
<dbReference type="PROSITE" id="PS50240">
    <property type="entry name" value="TRYPSIN_DOM"/>
    <property type="match status" value="1"/>
</dbReference>
<keyword evidence="5" id="KW-1015">Disulfide bond</keyword>
<evidence type="ECO:0000259" key="10">
    <source>
        <dbReference type="PROSITE" id="PS51888"/>
    </source>
</evidence>
<dbReference type="InterPro" id="IPR038565">
    <property type="entry name" value="CLIP_sf"/>
</dbReference>
<keyword evidence="2 8" id="KW-0732">Signal</keyword>
<dbReference type="Gene3D" id="3.30.1640.30">
    <property type="match status" value="1"/>
</dbReference>
<dbReference type="PROSITE" id="PS00134">
    <property type="entry name" value="TRYPSIN_HIS"/>
    <property type="match status" value="1"/>
</dbReference>
<evidence type="ECO:0000259" key="9">
    <source>
        <dbReference type="PROSITE" id="PS50240"/>
    </source>
</evidence>
<organism evidence="11 12">
    <name type="scientific">Pieris macdunnoughi</name>
    <dbReference type="NCBI Taxonomy" id="345717"/>
    <lineage>
        <taxon>Eukaryota</taxon>
        <taxon>Metazoa</taxon>
        <taxon>Ecdysozoa</taxon>
        <taxon>Arthropoda</taxon>
        <taxon>Hexapoda</taxon>
        <taxon>Insecta</taxon>
        <taxon>Pterygota</taxon>
        <taxon>Neoptera</taxon>
        <taxon>Endopterygota</taxon>
        <taxon>Lepidoptera</taxon>
        <taxon>Glossata</taxon>
        <taxon>Ditrysia</taxon>
        <taxon>Papilionoidea</taxon>
        <taxon>Pieridae</taxon>
        <taxon>Pierinae</taxon>
        <taxon>Pieris</taxon>
    </lineage>
</organism>
<dbReference type="InterPro" id="IPR051487">
    <property type="entry name" value="Ser/Thr_Proteases_Immune/Dev"/>
</dbReference>
<dbReference type="PRINTS" id="PR00722">
    <property type="entry name" value="CHYMOTRYPSIN"/>
</dbReference>
<dbReference type="GO" id="GO:0005576">
    <property type="term" value="C:extracellular region"/>
    <property type="evidence" value="ECO:0007669"/>
    <property type="project" value="UniProtKB-SubCell"/>
</dbReference>
<gene>
    <name evidence="11" type="ORF">PMACD_LOCUS8577</name>
</gene>
<dbReference type="Pfam" id="PF00089">
    <property type="entry name" value="Trypsin"/>
    <property type="match status" value="1"/>
</dbReference>
<feature type="signal peptide" evidence="8">
    <location>
        <begin position="1"/>
        <end position="17"/>
    </location>
</feature>
<dbReference type="InterPro" id="IPR018114">
    <property type="entry name" value="TRYPSIN_HIS"/>
</dbReference>
<keyword evidence="4 8" id="KW-0720">Serine protease</keyword>
<evidence type="ECO:0000256" key="6">
    <source>
        <dbReference type="ARBA" id="ARBA00023180"/>
    </source>
</evidence>
<evidence type="ECO:0000313" key="11">
    <source>
        <dbReference type="EMBL" id="CAF4868822.1"/>
    </source>
</evidence>
<evidence type="ECO:0000256" key="2">
    <source>
        <dbReference type="ARBA" id="ARBA00022729"/>
    </source>
</evidence>
<comment type="caution">
    <text evidence="11">The sequence shown here is derived from an EMBL/GenBank/DDBJ whole genome shotgun (WGS) entry which is preliminary data.</text>
</comment>
<dbReference type="SUPFAM" id="SSF50494">
    <property type="entry name" value="Trypsin-like serine proteases"/>
    <property type="match status" value="1"/>
</dbReference>
<keyword evidence="3 8" id="KW-0378">Hydrolase</keyword>
<comment type="domain">
    <text evidence="8">The clip domain consists of 35-55 residues which are 'knitted' together usually by 3 conserved disulfide bonds forming a clip-like compact structure.</text>
</comment>
<dbReference type="EC" id="3.4.21.-" evidence="8"/>
<evidence type="ECO:0000313" key="12">
    <source>
        <dbReference type="Proteomes" id="UP000663880"/>
    </source>
</evidence>
<dbReference type="Pfam" id="PF12032">
    <property type="entry name" value="CLIP"/>
    <property type="match status" value="1"/>
</dbReference>
<dbReference type="OrthoDB" id="9028152at2759"/>
<dbReference type="InterPro" id="IPR001254">
    <property type="entry name" value="Trypsin_dom"/>
</dbReference>
<dbReference type="InterPro" id="IPR022700">
    <property type="entry name" value="CLIP"/>
</dbReference>
<feature type="domain" description="Peptidase S1" evidence="9">
    <location>
        <begin position="111"/>
        <end position="380"/>
    </location>
</feature>
<dbReference type="PROSITE" id="PS51888">
    <property type="entry name" value="CLIP"/>
    <property type="match status" value="1"/>
</dbReference>
<evidence type="ECO:0000256" key="3">
    <source>
        <dbReference type="ARBA" id="ARBA00022801"/>
    </source>
</evidence>
<dbReference type="PANTHER" id="PTHR24256">
    <property type="entry name" value="TRYPTASE-RELATED"/>
    <property type="match status" value="1"/>
</dbReference>
<dbReference type="Proteomes" id="UP000663880">
    <property type="component" value="Unassembled WGS sequence"/>
</dbReference>
<dbReference type="SMART" id="SM00020">
    <property type="entry name" value="Tryp_SPc"/>
    <property type="match status" value="1"/>
</dbReference>
<dbReference type="InterPro" id="IPR001314">
    <property type="entry name" value="Peptidase_S1A"/>
</dbReference>
<dbReference type="CDD" id="cd00190">
    <property type="entry name" value="Tryp_SPc"/>
    <property type="match status" value="1"/>
</dbReference>
<evidence type="ECO:0000256" key="1">
    <source>
        <dbReference type="ARBA" id="ARBA00022670"/>
    </source>
</evidence>
<comment type="similarity">
    <text evidence="7 8">Belongs to the peptidase S1 family. CLIP subfamily.</text>
</comment>
<dbReference type="SMART" id="SM00680">
    <property type="entry name" value="CLIP"/>
    <property type="match status" value="1"/>
</dbReference>